<feature type="domain" description="CCHC-type" evidence="3">
    <location>
        <begin position="221"/>
        <end position="234"/>
    </location>
</feature>
<keyword evidence="1" id="KW-0862">Zinc</keyword>
<dbReference type="SUPFAM" id="SSF56219">
    <property type="entry name" value="DNase I-like"/>
    <property type="match status" value="1"/>
</dbReference>
<evidence type="ECO:0000256" key="1">
    <source>
        <dbReference type="PROSITE-ProRule" id="PRU00047"/>
    </source>
</evidence>
<feature type="compositionally biased region" description="Low complexity" evidence="2">
    <location>
        <begin position="464"/>
        <end position="477"/>
    </location>
</feature>
<dbReference type="SMART" id="SM00343">
    <property type="entry name" value="ZnF_C2HC"/>
    <property type="match status" value="1"/>
</dbReference>
<keyword evidence="1" id="KW-0479">Metal-binding</keyword>
<dbReference type="InterPro" id="IPR005135">
    <property type="entry name" value="Endo/exonuclease/phosphatase"/>
</dbReference>
<dbReference type="Proteomes" id="UP000583929">
    <property type="component" value="Unassembled WGS sequence"/>
</dbReference>
<evidence type="ECO:0000256" key="2">
    <source>
        <dbReference type="SAM" id="MobiDB-lite"/>
    </source>
</evidence>
<keyword evidence="1" id="KW-0863">Zinc-finger</keyword>
<dbReference type="EMBL" id="JAATIP010000016">
    <property type="protein sequence ID" value="KAF4392788.1"/>
    <property type="molecule type" value="Genomic_DNA"/>
</dbReference>
<evidence type="ECO:0000313" key="7">
    <source>
        <dbReference type="Proteomes" id="UP000583929"/>
    </source>
</evidence>
<dbReference type="InterPro" id="IPR001878">
    <property type="entry name" value="Znf_CCHC"/>
</dbReference>
<evidence type="ECO:0000259" key="3">
    <source>
        <dbReference type="PROSITE" id="PS50158"/>
    </source>
</evidence>
<dbReference type="Pfam" id="PF14392">
    <property type="entry name" value="zf-CCHC_4"/>
    <property type="match status" value="1"/>
</dbReference>
<comment type="caution">
    <text evidence="5">The sequence shown here is derived from an EMBL/GenBank/DDBJ whole genome shotgun (WGS) entry which is preliminary data.</text>
</comment>
<dbReference type="PROSITE" id="PS50158">
    <property type="entry name" value="ZF_CCHC"/>
    <property type="match status" value="1"/>
</dbReference>
<accession>A0A7J6HDS2</accession>
<evidence type="ECO:0000313" key="5">
    <source>
        <dbReference type="EMBL" id="KAF4392788.1"/>
    </source>
</evidence>
<evidence type="ECO:0000313" key="6">
    <source>
        <dbReference type="Proteomes" id="UP000525078"/>
    </source>
</evidence>
<evidence type="ECO:0000313" key="4">
    <source>
        <dbReference type="EMBL" id="KAF4381840.1"/>
    </source>
</evidence>
<dbReference type="AlphaFoldDB" id="A0A7J6HDS2"/>
<gene>
    <name evidence="5" type="ORF">F8388_010811</name>
    <name evidence="4" type="ORF">G4B88_001135</name>
</gene>
<name>A0A7J6HDS2_CANSA</name>
<reference evidence="6 7" key="1">
    <citation type="journal article" date="2020" name="bioRxiv">
        <title>Sequence and annotation of 42 cannabis genomes reveals extensive copy number variation in cannabinoid synthesis and pathogen resistance genes.</title>
        <authorList>
            <person name="Mckernan K.J."/>
            <person name="Helbert Y."/>
            <person name="Kane L.T."/>
            <person name="Ebling H."/>
            <person name="Zhang L."/>
            <person name="Liu B."/>
            <person name="Eaton Z."/>
            <person name="Mclaughlin S."/>
            <person name="Kingan S."/>
            <person name="Baybayan P."/>
            <person name="Concepcion G."/>
            <person name="Jordan M."/>
            <person name="Riva A."/>
            <person name="Barbazuk W."/>
            <person name="Harkins T."/>
        </authorList>
    </citation>
    <scope>NUCLEOTIDE SEQUENCE [LARGE SCALE GENOMIC DNA]</scope>
    <source>
        <strain evidence="6 7">cv. Jamaican Lion 4</strain>
        <strain evidence="4">Father</strain>
        <strain evidence="5">Mother</strain>
        <tissue evidence="5">Leaf</tissue>
    </source>
</reference>
<protein>
    <recommendedName>
        <fullName evidence="3">CCHC-type domain-containing protein</fullName>
    </recommendedName>
</protein>
<dbReference type="GO" id="GO:0003824">
    <property type="term" value="F:catalytic activity"/>
    <property type="evidence" value="ECO:0007669"/>
    <property type="project" value="InterPro"/>
</dbReference>
<dbReference type="GO" id="GO:0008270">
    <property type="term" value="F:zinc ion binding"/>
    <property type="evidence" value="ECO:0007669"/>
    <property type="project" value="UniProtKB-KW"/>
</dbReference>
<feature type="region of interest" description="Disordered" evidence="2">
    <location>
        <begin position="464"/>
        <end position="520"/>
    </location>
</feature>
<dbReference type="PANTHER" id="PTHR31286">
    <property type="entry name" value="GLYCINE-RICH CELL WALL STRUCTURAL PROTEIN 1.8-LIKE"/>
    <property type="match status" value="1"/>
</dbReference>
<dbReference type="InterPro" id="IPR040256">
    <property type="entry name" value="At4g02000-like"/>
</dbReference>
<dbReference type="GO" id="GO:0003676">
    <property type="term" value="F:nucleic acid binding"/>
    <property type="evidence" value="ECO:0007669"/>
    <property type="project" value="InterPro"/>
</dbReference>
<dbReference type="Gene3D" id="3.60.10.10">
    <property type="entry name" value="Endonuclease/exonuclease/phosphatase"/>
    <property type="match status" value="1"/>
</dbReference>
<keyword evidence="7" id="KW-1185">Reference proteome</keyword>
<sequence>MAEDRVKSKDVEVEVIDEVMNQVLQRDSTLEMEMLELFEDITLEDVVINKACVGKVVGCKDMPASIVKNIILGVWRRLVPWRMKKSEDGVMGFFFEEEDDCAFVLEKRPWLVNGVLLNLKPWPVEGEVRVAEFEVASFWVQFHGLPTRFLKDENDAIMGKKVGSFLKTDSKPKEELVHRGFLRAYVDVWLRHPIPVGFFLTADGKPESWIQFKYEKLPHLCFNCGKPSHWNKECSAPLAMVIPKIGEAVQMYGTWIKSETGRSNCFTMKGKGITKLIVDNGEVPEWELNGKHRRGVWRRRQPPRATTTKAGSGLEAGVTQENVAARAWHFRQAGNILGIKDKSYAGSTSSGGAARYPGDRTEDVAVEDNHIDHVEIEGVGPNFLQLPNPDFVLNENRDIIPNIGPTIAQSLEIPHELVCLSQTPHKFPKPTPLGWPNLDKEAQEMFLKLKRKVHTWYEPYPADSLASSSNKTAKASNPGKATTHGRKPKGKEDNRSAKRSSGVKTRSGLRRGRDAGDTAGLDNNNEVLNNCIETMGTVLNRLRFVNHWCIPANGLAGGFCIAWRIGVLCNVVDTYETRFLVSFQAAIGFPEWKMYYIYGTPYGASKREFWSWLTEKVSECNDPWALVGDLNVTLDHTEKIGGRDYDAREGEFLRNFLFKCGGIDLGRVGGIFTWQNSRLAPNRIRKRLDRVIADGDWCTVFSNARVQNYPIIGSDHAPILLDTWGETLKLNYPFRFLEDEFAEQREMGLPRKFCKTKRELKLWNQNVFGFCDRKFRCLRNQLESAQKMAITQSTVAKEAKIQMEILDMEEKMGRIWRQKSRENWLRFGDGNSKFFHMSTLIRRRRNFISGMTRGNG</sequence>
<proteinExistence type="predicted"/>
<dbReference type="Proteomes" id="UP000525078">
    <property type="component" value="Unassembled WGS sequence"/>
</dbReference>
<dbReference type="PANTHER" id="PTHR31286:SF167">
    <property type="entry name" value="OS09G0268800 PROTEIN"/>
    <property type="match status" value="1"/>
</dbReference>
<dbReference type="InterPro" id="IPR025836">
    <property type="entry name" value="Zn_knuckle_CX2CX4HX4C"/>
</dbReference>
<dbReference type="InterPro" id="IPR036691">
    <property type="entry name" value="Endo/exonu/phosph_ase_sf"/>
</dbReference>
<dbReference type="EMBL" id="JAATIQ010000107">
    <property type="protein sequence ID" value="KAF4381840.1"/>
    <property type="molecule type" value="Genomic_DNA"/>
</dbReference>
<organism evidence="5 6">
    <name type="scientific">Cannabis sativa</name>
    <name type="common">Hemp</name>
    <name type="synonym">Marijuana</name>
    <dbReference type="NCBI Taxonomy" id="3483"/>
    <lineage>
        <taxon>Eukaryota</taxon>
        <taxon>Viridiplantae</taxon>
        <taxon>Streptophyta</taxon>
        <taxon>Embryophyta</taxon>
        <taxon>Tracheophyta</taxon>
        <taxon>Spermatophyta</taxon>
        <taxon>Magnoliopsida</taxon>
        <taxon>eudicotyledons</taxon>
        <taxon>Gunneridae</taxon>
        <taxon>Pentapetalae</taxon>
        <taxon>rosids</taxon>
        <taxon>fabids</taxon>
        <taxon>Rosales</taxon>
        <taxon>Cannabaceae</taxon>
        <taxon>Cannabis</taxon>
    </lineage>
</organism>
<dbReference type="Pfam" id="PF03372">
    <property type="entry name" value="Exo_endo_phos"/>
    <property type="match status" value="1"/>
</dbReference>